<dbReference type="Proteomes" id="UP001500420">
    <property type="component" value="Unassembled WGS sequence"/>
</dbReference>
<dbReference type="InterPro" id="IPR058287">
    <property type="entry name" value="DUF7981"/>
</dbReference>
<keyword evidence="1" id="KW-1133">Transmembrane helix</keyword>
<dbReference type="EMBL" id="BAAADV010000003">
    <property type="protein sequence ID" value="GAA0672175.1"/>
    <property type="molecule type" value="Genomic_DNA"/>
</dbReference>
<name>A0AAV3T9P2_9EURY</name>
<comment type="caution">
    <text evidence="3">The sequence shown here is derived from an EMBL/GenBank/DDBJ whole genome shotgun (WGS) entry which is preliminary data.</text>
</comment>
<feature type="transmembrane region" description="Helical" evidence="1">
    <location>
        <begin position="38"/>
        <end position="57"/>
    </location>
</feature>
<keyword evidence="4" id="KW-1185">Reference proteome</keyword>
<sequence>MNPRVKASVLWGVVGAMTFLVLHQAYLLLDGEFTSIEAVAAVTLLVGLVAGVASYLAEGWLARKERV</sequence>
<evidence type="ECO:0000259" key="2">
    <source>
        <dbReference type="Pfam" id="PF25938"/>
    </source>
</evidence>
<gene>
    <name evidence="3" type="ORF">GCM10009020_18510</name>
</gene>
<evidence type="ECO:0000313" key="3">
    <source>
        <dbReference type="EMBL" id="GAA0672175.1"/>
    </source>
</evidence>
<feature type="transmembrane region" description="Helical" evidence="1">
    <location>
        <begin position="7"/>
        <end position="26"/>
    </location>
</feature>
<dbReference type="RefSeq" id="WP_343773711.1">
    <property type="nucleotide sequence ID" value="NZ_BAAADV010000003.1"/>
</dbReference>
<proteinExistence type="predicted"/>
<evidence type="ECO:0000313" key="4">
    <source>
        <dbReference type="Proteomes" id="UP001500420"/>
    </source>
</evidence>
<keyword evidence="1" id="KW-0812">Transmembrane</keyword>
<organism evidence="3 4">
    <name type="scientific">Natronoarchaeum mannanilyticum</name>
    <dbReference type="NCBI Taxonomy" id="926360"/>
    <lineage>
        <taxon>Archaea</taxon>
        <taxon>Methanobacteriati</taxon>
        <taxon>Methanobacteriota</taxon>
        <taxon>Stenosarchaea group</taxon>
        <taxon>Halobacteria</taxon>
        <taxon>Halobacteriales</taxon>
        <taxon>Natronoarchaeaceae</taxon>
    </lineage>
</organism>
<protein>
    <recommendedName>
        <fullName evidence="2">DUF7981 domain-containing protein</fullName>
    </recommendedName>
</protein>
<accession>A0AAV3T9P2</accession>
<evidence type="ECO:0000256" key="1">
    <source>
        <dbReference type="SAM" id="Phobius"/>
    </source>
</evidence>
<reference evidence="3 4" key="1">
    <citation type="journal article" date="2019" name="Int. J. Syst. Evol. Microbiol.">
        <title>The Global Catalogue of Microorganisms (GCM) 10K type strain sequencing project: providing services to taxonomists for standard genome sequencing and annotation.</title>
        <authorList>
            <consortium name="The Broad Institute Genomics Platform"/>
            <consortium name="The Broad Institute Genome Sequencing Center for Infectious Disease"/>
            <person name="Wu L."/>
            <person name="Ma J."/>
        </authorList>
    </citation>
    <scope>NUCLEOTIDE SEQUENCE [LARGE SCALE GENOMIC DNA]</scope>
    <source>
        <strain evidence="3 4">JCM 16328</strain>
    </source>
</reference>
<keyword evidence="1" id="KW-0472">Membrane</keyword>
<dbReference type="Pfam" id="PF25938">
    <property type="entry name" value="DUF7981"/>
    <property type="match status" value="1"/>
</dbReference>
<feature type="domain" description="DUF7981" evidence="2">
    <location>
        <begin position="1"/>
        <end position="66"/>
    </location>
</feature>
<dbReference type="AlphaFoldDB" id="A0AAV3T9P2"/>